<feature type="transmembrane region" description="Helical" evidence="5">
    <location>
        <begin position="146"/>
        <end position="167"/>
    </location>
</feature>
<feature type="transmembrane region" description="Helical" evidence="5">
    <location>
        <begin position="261"/>
        <end position="284"/>
    </location>
</feature>
<comment type="subcellular location">
    <subcellularLocation>
        <location evidence="1">Membrane</location>
        <topology evidence="1">Multi-pass membrane protein</topology>
    </subcellularLocation>
</comment>
<feature type="domain" description="Amino acid transporter transmembrane" evidence="6">
    <location>
        <begin position="2"/>
        <end position="385"/>
    </location>
</feature>
<evidence type="ECO:0000259" key="6">
    <source>
        <dbReference type="Pfam" id="PF01490"/>
    </source>
</evidence>
<evidence type="ECO:0000256" key="2">
    <source>
        <dbReference type="ARBA" id="ARBA00022692"/>
    </source>
</evidence>
<evidence type="ECO:0000256" key="4">
    <source>
        <dbReference type="ARBA" id="ARBA00023136"/>
    </source>
</evidence>
<gene>
    <name evidence="8" type="primary">LOC115879952</name>
</gene>
<evidence type="ECO:0000256" key="5">
    <source>
        <dbReference type="SAM" id="Phobius"/>
    </source>
</evidence>
<evidence type="ECO:0000256" key="3">
    <source>
        <dbReference type="ARBA" id="ARBA00022989"/>
    </source>
</evidence>
<feature type="transmembrane region" description="Helical" evidence="5">
    <location>
        <begin position="328"/>
        <end position="346"/>
    </location>
</feature>
<dbReference type="Pfam" id="PF01490">
    <property type="entry name" value="Aa_trans"/>
    <property type="match status" value="1"/>
</dbReference>
<protein>
    <submittedName>
        <fullName evidence="8">Proton-coupled amino acid transporter-like protein pathetic</fullName>
    </submittedName>
</protein>
<accession>A0A6J2XNE5</accession>
<feature type="transmembrane region" description="Helical" evidence="5">
    <location>
        <begin position="28"/>
        <end position="49"/>
    </location>
</feature>
<dbReference type="RefSeq" id="XP_030752877.1">
    <property type="nucleotide sequence ID" value="XM_030897017.1"/>
</dbReference>
<evidence type="ECO:0000256" key="1">
    <source>
        <dbReference type="ARBA" id="ARBA00004141"/>
    </source>
</evidence>
<proteinExistence type="predicted"/>
<dbReference type="GeneID" id="115879952"/>
<feature type="transmembrane region" description="Helical" evidence="5">
    <location>
        <begin position="218"/>
        <end position="241"/>
    </location>
</feature>
<evidence type="ECO:0000313" key="8">
    <source>
        <dbReference type="RefSeq" id="XP_030752877.1"/>
    </source>
</evidence>
<dbReference type="GO" id="GO:0005774">
    <property type="term" value="C:vacuolar membrane"/>
    <property type="evidence" value="ECO:0007669"/>
    <property type="project" value="TreeGrafter"/>
</dbReference>
<evidence type="ECO:0000313" key="7">
    <source>
        <dbReference type="Proteomes" id="UP000504635"/>
    </source>
</evidence>
<dbReference type="OrthoDB" id="1684102at2759"/>
<dbReference type="InParanoid" id="A0A6J2XNE5"/>
<keyword evidence="3 5" id="KW-1133">Transmembrane helix</keyword>
<feature type="transmembrane region" description="Helical" evidence="5">
    <location>
        <begin position="121"/>
        <end position="139"/>
    </location>
</feature>
<dbReference type="PANTHER" id="PTHR22950">
    <property type="entry name" value="AMINO ACID TRANSPORTER"/>
    <property type="match status" value="1"/>
</dbReference>
<feature type="transmembrane region" description="Helical" evidence="5">
    <location>
        <begin position="187"/>
        <end position="206"/>
    </location>
</feature>
<dbReference type="KEGG" id="soy:115879952"/>
<keyword evidence="4 5" id="KW-0472">Membrane</keyword>
<feature type="transmembrane region" description="Helical" evidence="5">
    <location>
        <begin position="367"/>
        <end position="392"/>
    </location>
</feature>
<feature type="transmembrane region" description="Helical" evidence="5">
    <location>
        <begin position="305"/>
        <end position="322"/>
    </location>
</feature>
<reference evidence="8" key="1">
    <citation type="submission" date="2025-08" db="UniProtKB">
        <authorList>
            <consortium name="RefSeq"/>
        </authorList>
    </citation>
    <scope>IDENTIFICATION</scope>
    <source>
        <tissue evidence="8">Gonads</tissue>
    </source>
</reference>
<dbReference type="GO" id="GO:0015179">
    <property type="term" value="F:L-amino acid transmembrane transporter activity"/>
    <property type="evidence" value="ECO:0007669"/>
    <property type="project" value="TreeGrafter"/>
</dbReference>
<dbReference type="PANTHER" id="PTHR22950:SF154">
    <property type="entry name" value="PROTON-COUPLED AMINO ACID TRANSPORTER-LIKE PROTEIN PATHETIC"/>
    <property type="match status" value="1"/>
</dbReference>
<organism evidence="7 8">
    <name type="scientific">Sitophilus oryzae</name>
    <name type="common">Rice weevil</name>
    <name type="synonym">Curculio oryzae</name>
    <dbReference type="NCBI Taxonomy" id="7048"/>
    <lineage>
        <taxon>Eukaryota</taxon>
        <taxon>Metazoa</taxon>
        <taxon>Ecdysozoa</taxon>
        <taxon>Arthropoda</taxon>
        <taxon>Hexapoda</taxon>
        <taxon>Insecta</taxon>
        <taxon>Pterygota</taxon>
        <taxon>Neoptera</taxon>
        <taxon>Endopterygota</taxon>
        <taxon>Coleoptera</taxon>
        <taxon>Polyphaga</taxon>
        <taxon>Cucujiformia</taxon>
        <taxon>Curculionidae</taxon>
        <taxon>Dryophthorinae</taxon>
        <taxon>Sitophilus</taxon>
    </lineage>
</organism>
<keyword evidence="2 5" id="KW-0812">Transmembrane</keyword>
<dbReference type="Proteomes" id="UP000504635">
    <property type="component" value="Unplaced"/>
</dbReference>
<sequence length="394" mass="44425">MDTLAHVINTCLGTGIISMPAAIEVSGLKIGVISTVIVSIICTLASYILKIHRKYTKTRRSFAEIIEEAYRRRPKWLRPFAKPIRHTTPITFFSIYFIICSCFDVIIAQNIKNIFIQYLKFPIRDVILIIPFIVLAMLPTLKLLPFISIVGNTCMCMGLVIILYYILTDIQWTNKRSFYGDFSNLPMSMTITIIALEAVGVFMPLQNYVDNCHQFTDICGAIPGMCGASLFYIILGFFGYINPRKKVNEPLNDNLPGDISIVLAINTLIAFACFCTFSLQFYMCMNVAWIRLKHKCPKQETLYQYGLRSIMTIMCIVIAIILPTILPYINLIGALLIPIFGLLLPGTVELITQDSFKTLNWKKLKDIISLILGTAVLIFGSKSAIFDIIALYSN</sequence>
<feature type="transmembrane region" description="Helical" evidence="5">
    <location>
        <begin position="90"/>
        <end position="109"/>
    </location>
</feature>
<dbReference type="InterPro" id="IPR013057">
    <property type="entry name" value="AA_transpt_TM"/>
</dbReference>
<name>A0A6J2XNE5_SITOR</name>
<dbReference type="AlphaFoldDB" id="A0A6J2XNE5"/>
<keyword evidence="7" id="KW-1185">Reference proteome</keyword>